<evidence type="ECO:0000313" key="1">
    <source>
        <dbReference type="EMBL" id="KJL35461.1"/>
    </source>
</evidence>
<dbReference type="Proteomes" id="UP000033740">
    <property type="component" value="Unassembled WGS sequence"/>
</dbReference>
<comment type="caution">
    <text evidence="1">The sequence shown here is derived from an EMBL/GenBank/DDBJ whole genome shotgun (WGS) entry which is preliminary data.</text>
</comment>
<sequence length="73" mass="8236">MMATAQDCLLCSRCPNMLTVTEETFFEAAAEWTIRFEAGRIAEVFCEQCRARAEGRSLCRSYAVDDAFQGMEP</sequence>
<dbReference type="STRING" id="582680.RS86_00457"/>
<dbReference type="EMBL" id="JYIX01000023">
    <property type="protein sequence ID" value="KJL35461.1"/>
    <property type="molecule type" value="Genomic_DNA"/>
</dbReference>
<gene>
    <name evidence="1" type="ORF">RS86_00457</name>
</gene>
<accession>A0A0F0LVJ8</accession>
<proteinExistence type="predicted"/>
<dbReference type="RefSeq" id="WP_045270603.1">
    <property type="nucleotide sequence ID" value="NZ_JYIX01000023.1"/>
</dbReference>
<organism evidence="1 2">
    <name type="scientific">Microbacterium azadirachtae</name>
    <dbReference type="NCBI Taxonomy" id="582680"/>
    <lineage>
        <taxon>Bacteria</taxon>
        <taxon>Bacillati</taxon>
        <taxon>Actinomycetota</taxon>
        <taxon>Actinomycetes</taxon>
        <taxon>Micrococcales</taxon>
        <taxon>Microbacteriaceae</taxon>
        <taxon>Microbacterium</taxon>
    </lineage>
</organism>
<evidence type="ECO:0000313" key="2">
    <source>
        <dbReference type="Proteomes" id="UP000033740"/>
    </source>
</evidence>
<reference evidence="1 2" key="1">
    <citation type="submission" date="2015-02" db="EMBL/GenBank/DDBJ databases">
        <title>Draft genome sequences of ten Microbacterium spp. with emphasis on heavy metal contaminated environments.</title>
        <authorList>
            <person name="Corretto E."/>
        </authorList>
    </citation>
    <scope>NUCLEOTIDE SEQUENCE [LARGE SCALE GENOMIC DNA]</scope>
    <source>
        <strain evidence="1 2">ARN176</strain>
    </source>
</reference>
<dbReference type="AlphaFoldDB" id="A0A0F0LVJ8"/>
<name>A0A0F0LVJ8_9MICO</name>
<keyword evidence="2" id="KW-1185">Reference proteome</keyword>
<protein>
    <submittedName>
        <fullName evidence="1">Uncharacterized protein</fullName>
    </submittedName>
</protein>
<dbReference type="PATRIC" id="fig|582680.6.peg.469"/>